<dbReference type="PROSITE" id="PS51186">
    <property type="entry name" value="GNAT"/>
    <property type="match status" value="1"/>
</dbReference>
<dbReference type="Gene3D" id="3.40.630.30">
    <property type="match status" value="1"/>
</dbReference>
<accession>A0A8X8GXS9</accession>
<keyword evidence="7" id="KW-0687">Ribonucleoprotein</keyword>
<dbReference type="Pfam" id="PF00583">
    <property type="entry name" value="Acetyltransf_1"/>
    <property type="match status" value="1"/>
</dbReference>
<dbReference type="RefSeq" id="WP_152825608.1">
    <property type="nucleotide sequence ID" value="NZ_WHUT02000006.1"/>
</dbReference>
<evidence type="ECO:0000256" key="3">
    <source>
        <dbReference type="ARBA" id="ARBA00022679"/>
    </source>
</evidence>
<keyword evidence="8" id="KW-1185">Reference proteome</keyword>
<comment type="catalytic activity">
    <reaction evidence="5">
        <text>N-terminal L-alanyl-[ribosomal protein bS18] + acetyl-CoA = N-terminal N(alpha)-acetyl-L-alanyl-[ribosomal protein bS18] + CoA + H(+)</text>
        <dbReference type="Rhea" id="RHEA:43756"/>
        <dbReference type="Rhea" id="RHEA-COMP:10676"/>
        <dbReference type="Rhea" id="RHEA-COMP:10677"/>
        <dbReference type="ChEBI" id="CHEBI:15378"/>
        <dbReference type="ChEBI" id="CHEBI:57287"/>
        <dbReference type="ChEBI" id="CHEBI:57288"/>
        <dbReference type="ChEBI" id="CHEBI:64718"/>
        <dbReference type="ChEBI" id="CHEBI:83683"/>
        <dbReference type="EC" id="2.3.1.266"/>
    </reaction>
</comment>
<comment type="caution">
    <text evidence="7">The sequence shown here is derived from an EMBL/GenBank/DDBJ whole genome shotgun (WGS) entry which is preliminary data.</text>
</comment>
<evidence type="ECO:0000256" key="1">
    <source>
        <dbReference type="ARBA" id="ARBA00005395"/>
    </source>
</evidence>
<dbReference type="PANTHER" id="PTHR43420:SF12">
    <property type="entry name" value="N-ACETYLTRANSFERASE DOMAIN-CONTAINING PROTEIN"/>
    <property type="match status" value="1"/>
</dbReference>
<reference evidence="7" key="1">
    <citation type="submission" date="2020-05" db="EMBL/GenBank/DDBJ databases">
        <title>Fertoebacter nigrum gen. nov., sp. nov., a new member of the family Rhodobacteraceae.</title>
        <authorList>
            <person name="Szuroczki S."/>
            <person name="Abbaszade G."/>
            <person name="Buni D."/>
            <person name="Schumann P."/>
            <person name="Toth E."/>
        </authorList>
    </citation>
    <scope>NUCLEOTIDE SEQUENCE</scope>
    <source>
        <strain evidence="7">RG-N-1a</strain>
    </source>
</reference>
<comment type="function">
    <text evidence="5">Acetylates the N-terminal alanine of ribosomal protein bS18.</text>
</comment>
<dbReference type="GO" id="GO:0008999">
    <property type="term" value="F:protein-N-terminal-alanine acetyltransferase activity"/>
    <property type="evidence" value="ECO:0007669"/>
    <property type="project" value="UniProtKB-EC"/>
</dbReference>
<dbReference type="InterPro" id="IPR050680">
    <property type="entry name" value="YpeA/RimI_acetyltransf"/>
</dbReference>
<dbReference type="EMBL" id="WHUT02000006">
    <property type="protein sequence ID" value="NUB45072.1"/>
    <property type="molecule type" value="Genomic_DNA"/>
</dbReference>
<gene>
    <name evidence="7" type="primary">rimI</name>
    <name evidence="7" type="ORF">GEU84_011790</name>
</gene>
<protein>
    <recommendedName>
        <fullName evidence="5">[Ribosomal protein bS18]-alanine N-acetyltransferase</fullName>
        <ecNumber evidence="5">2.3.1.266</ecNumber>
    </recommendedName>
</protein>
<dbReference type="AlphaFoldDB" id="A0A8X8GXS9"/>
<keyword evidence="3" id="KW-0808">Transferase</keyword>
<dbReference type="Proteomes" id="UP000484076">
    <property type="component" value="Unassembled WGS sequence"/>
</dbReference>
<dbReference type="GO" id="GO:0005840">
    <property type="term" value="C:ribosome"/>
    <property type="evidence" value="ECO:0007669"/>
    <property type="project" value="UniProtKB-KW"/>
</dbReference>
<dbReference type="EC" id="2.3.1.266" evidence="5"/>
<comment type="subcellular location">
    <subcellularLocation>
        <location evidence="5">Cytoplasm</location>
    </subcellularLocation>
</comment>
<dbReference type="GO" id="GO:0005737">
    <property type="term" value="C:cytoplasm"/>
    <property type="evidence" value="ECO:0007669"/>
    <property type="project" value="UniProtKB-SubCell"/>
</dbReference>
<evidence type="ECO:0000313" key="7">
    <source>
        <dbReference type="EMBL" id="NUB45072.1"/>
    </source>
</evidence>
<evidence type="ECO:0000256" key="4">
    <source>
        <dbReference type="ARBA" id="ARBA00023315"/>
    </source>
</evidence>
<dbReference type="InterPro" id="IPR000182">
    <property type="entry name" value="GNAT_dom"/>
</dbReference>
<proteinExistence type="inferred from homology"/>
<feature type="domain" description="N-acetyltransferase" evidence="6">
    <location>
        <begin position="1"/>
        <end position="137"/>
    </location>
</feature>
<dbReference type="NCBIfam" id="TIGR01575">
    <property type="entry name" value="rimI"/>
    <property type="match status" value="1"/>
</dbReference>
<evidence type="ECO:0000259" key="6">
    <source>
        <dbReference type="PROSITE" id="PS51186"/>
    </source>
</evidence>
<dbReference type="SUPFAM" id="SSF55729">
    <property type="entry name" value="Acyl-CoA N-acyltransferases (Nat)"/>
    <property type="match status" value="1"/>
</dbReference>
<dbReference type="InterPro" id="IPR006464">
    <property type="entry name" value="AcTrfase_RimI/Ard1"/>
</dbReference>
<dbReference type="InterPro" id="IPR016181">
    <property type="entry name" value="Acyl_CoA_acyltransferase"/>
</dbReference>
<sequence>MTPDALAALHARCFTTPPPWPAAEFIATLSSPGAFLLHESQGFLLGRVVADEAELITLATAPEARRQGIGRSLLAGFLAEAAARGAATAFLEVAADNTGALALYTQAGFAVQGRRRGYYHAPDGRRTDALILTRALV</sequence>
<evidence type="ECO:0000256" key="5">
    <source>
        <dbReference type="RuleBase" id="RU363094"/>
    </source>
</evidence>
<comment type="similarity">
    <text evidence="1 5">Belongs to the acetyltransferase family. RimI subfamily.</text>
</comment>
<dbReference type="PANTHER" id="PTHR43420">
    <property type="entry name" value="ACETYLTRANSFERASE"/>
    <property type="match status" value="1"/>
</dbReference>
<keyword evidence="7" id="KW-0689">Ribosomal protein</keyword>
<dbReference type="CDD" id="cd04301">
    <property type="entry name" value="NAT_SF"/>
    <property type="match status" value="1"/>
</dbReference>
<keyword evidence="2 5" id="KW-0963">Cytoplasm</keyword>
<evidence type="ECO:0000256" key="2">
    <source>
        <dbReference type="ARBA" id="ARBA00022490"/>
    </source>
</evidence>
<keyword evidence="4" id="KW-0012">Acyltransferase</keyword>
<name>A0A8X8GXS9_9RHOB</name>
<evidence type="ECO:0000313" key="8">
    <source>
        <dbReference type="Proteomes" id="UP000484076"/>
    </source>
</evidence>
<organism evidence="7 8">
    <name type="scientific">Fertoeibacter niger</name>
    <dbReference type="NCBI Taxonomy" id="2656921"/>
    <lineage>
        <taxon>Bacteria</taxon>
        <taxon>Pseudomonadati</taxon>
        <taxon>Pseudomonadota</taxon>
        <taxon>Alphaproteobacteria</taxon>
        <taxon>Rhodobacterales</taxon>
        <taxon>Paracoccaceae</taxon>
        <taxon>Fertoeibacter</taxon>
    </lineage>
</organism>